<organism evidence="3 4">
    <name type="scientific">Pontibacter ruber</name>
    <dbReference type="NCBI Taxonomy" id="1343895"/>
    <lineage>
        <taxon>Bacteria</taxon>
        <taxon>Pseudomonadati</taxon>
        <taxon>Bacteroidota</taxon>
        <taxon>Cytophagia</taxon>
        <taxon>Cytophagales</taxon>
        <taxon>Hymenobacteraceae</taxon>
        <taxon>Pontibacter</taxon>
    </lineage>
</organism>
<reference evidence="4" key="1">
    <citation type="journal article" date="2019" name="Int. J. Syst. Evol. Microbiol.">
        <title>The Global Catalogue of Microorganisms (GCM) 10K type strain sequencing project: providing services to taxonomists for standard genome sequencing and annotation.</title>
        <authorList>
            <consortium name="The Broad Institute Genomics Platform"/>
            <consortium name="The Broad Institute Genome Sequencing Center for Infectious Disease"/>
            <person name="Wu L."/>
            <person name="Ma J."/>
        </authorList>
    </citation>
    <scope>NUCLEOTIDE SEQUENCE [LARGE SCALE GENOMIC DNA]</scope>
    <source>
        <strain evidence="4">CGMCC 4.1782</strain>
    </source>
</reference>
<proteinExistence type="predicted"/>
<keyword evidence="4" id="KW-1185">Reference proteome</keyword>
<name>A0ABW5CSK7_9BACT</name>
<sequence length="242" mass="28103">MMKQTASFRFFGALNDFLRPYQKEVWITYHFDGTPAVKDAIEAIGVPHPEVQKIRINEEVAAFYTRLHPDDRVEVYPAESGKKQPVKPADATFILDVHLGKLARGMRMLGFDTTYENSFSDKTIVEIAVTENRIVLTRDVDLLKNKAIERGYWLRSQHAEEQLTEVIRYFGLAGKLRPFARCIVCNGSIAAVPKEEVWDVLPPKTKLYFDEFFKCTSCSRVYWKGSHYEHMLQFIERMEQQQ</sequence>
<feature type="domain" description="Mut7-C RNAse" evidence="1">
    <location>
        <begin position="93"/>
        <end position="234"/>
    </location>
</feature>
<dbReference type="InterPro" id="IPR002782">
    <property type="entry name" value="Mut7-C_RNAse_dom"/>
</dbReference>
<dbReference type="Proteomes" id="UP001597374">
    <property type="component" value="Unassembled WGS sequence"/>
</dbReference>
<evidence type="ECO:0000313" key="4">
    <source>
        <dbReference type="Proteomes" id="UP001597374"/>
    </source>
</evidence>
<evidence type="ECO:0000313" key="3">
    <source>
        <dbReference type="EMBL" id="MFD2245376.1"/>
    </source>
</evidence>
<evidence type="ECO:0000259" key="1">
    <source>
        <dbReference type="Pfam" id="PF01927"/>
    </source>
</evidence>
<protein>
    <submittedName>
        <fullName evidence="3">Mut7-C ubiquitin/RNAse domain-containing protein</fullName>
    </submittedName>
</protein>
<dbReference type="PANTHER" id="PTHR39081">
    <property type="entry name" value="MUT7-C DOMAIN-CONTAINING PROTEIN"/>
    <property type="match status" value="1"/>
</dbReference>
<dbReference type="Pfam" id="PF01927">
    <property type="entry name" value="Mut7-C"/>
    <property type="match status" value="1"/>
</dbReference>
<feature type="domain" description="Ubiquitin Mut7-C" evidence="2">
    <location>
        <begin position="5"/>
        <end position="79"/>
    </location>
</feature>
<dbReference type="EMBL" id="JBHUIM010000001">
    <property type="protein sequence ID" value="MFD2245376.1"/>
    <property type="molecule type" value="Genomic_DNA"/>
</dbReference>
<dbReference type="Pfam" id="PF14451">
    <property type="entry name" value="Ub-Mut7C"/>
    <property type="match status" value="1"/>
</dbReference>
<dbReference type="InterPro" id="IPR027798">
    <property type="entry name" value="Ub_Mut7C"/>
</dbReference>
<dbReference type="RefSeq" id="WP_250429168.1">
    <property type="nucleotide sequence ID" value="NZ_JALPRR010000002.1"/>
</dbReference>
<dbReference type="PANTHER" id="PTHR39081:SF1">
    <property type="entry name" value="MUT7-C RNASE DOMAIN-CONTAINING PROTEIN"/>
    <property type="match status" value="1"/>
</dbReference>
<gene>
    <name evidence="3" type="ORF">ACFSKP_03865</name>
</gene>
<comment type="caution">
    <text evidence="3">The sequence shown here is derived from an EMBL/GenBank/DDBJ whole genome shotgun (WGS) entry which is preliminary data.</text>
</comment>
<evidence type="ECO:0000259" key="2">
    <source>
        <dbReference type="Pfam" id="PF14451"/>
    </source>
</evidence>
<accession>A0ABW5CSK7</accession>